<dbReference type="InterPro" id="IPR018506">
    <property type="entry name" value="Cyt_B5_heme-BS"/>
</dbReference>
<sequence>MSISTLLLYIYDLAIFNAQVLITSHSDNGPGFWEKVLLMAHFRFEVCYNSGSAVSFDSFNFIIDIKMTMEKDVFLKVMSLKEVSQHTSPGDYWIVLFNKIYDVSEFIKEHPGGFDIILEYVGRDASLAFLGSGHSHDAFLLLENYCIGIIPKHERIPSLNQKIYDC</sequence>
<evidence type="ECO:0000256" key="4">
    <source>
        <dbReference type="ARBA" id="ARBA00038168"/>
    </source>
</evidence>
<dbReference type="PANTHER" id="PTHR19359:SF41">
    <property type="entry name" value="GEO08203P1"/>
    <property type="match status" value="1"/>
</dbReference>
<dbReference type="PROSITE" id="PS50255">
    <property type="entry name" value="CYTOCHROME_B5_2"/>
    <property type="match status" value="1"/>
</dbReference>
<dbReference type="InterPro" id="IPR050668">
    <property type="entry name" value="Cytochrome_b5"/>
</dbReference>
<evidence type="ECO:0000256" key="2">
    <source>
        <dbReference type="ARBA" id="ARBA00022723"/>
    </source>
</evidence>
<accession>A0A7R8GZA4</accession>
<dbReference type="InterPro" id="IPR036400">
    <property type="entry name" value="Cyt_B5-like_heme/steroid_sf"/>
</dbReference>
<keyword evidence="7" id="KW-1185">Reference proteome</keyword>
<evidence type="ECO:0000256" key="1">
    <source>
        <dbReference type="ARBA" id="ARBA00022617"/>
    </source>
</evidence>
<dbReference type="GO" id="GO:0020037">
    <property type="term" value="F:heme binding"/>
    <property type="evidence" value="ECO:0007669"/>
    <property type="project" value="UniProtKB-UniRule"/>
</dbReference>
<dbReference type="GO" id="GO:0046872">
    <property type="term" value="F:metal ion binding"/>
    <property type="evidence" value="ECO:0007669"/>
    <property type="project" value="UniProtKB-UniRule"/>
</dbReference>
<reference evidence="6" key="1">
    <citation type="submission" date="2021-02" db="EMBL/GenBank/DDBJ databases">
        <authorList>
            <person name="Bekaert M."/>
        </authorList>
    </citation>
    <scope>NUCLEOTIDE SEQUENCE</scope>
    <source>
        <strain evidence="6">IoA-00</strain>
    </source>
</reference>
<dbReference type="EMBL" id="HG994580">
    <property type="protein sequence ID" value="CAF2750732.1"/>
    <property type="molecule type" value="Genomic_DNA"/>
</dbReference>
<keyword evidence="2 5" id="KW-0479">Metal-binding</keyword>
<dbReference type="InterPro" id="IPR001199">
    <property type="entry name" value="Cyt_B5-like_heme/steroid-bd"/>
</dbReference>
<keyword evidence="1 5" id="KW-0349">Heme</keyword>
<dbReference type="SUPFAM" id="SSF55856">
    <property type="entry name" value="Cytochrome b5-like heme/steroid binding domain"/>
    <property type="match status" value="1"/>
</dbReference>
<dbReference type="SMART" id="SM01117">
    <property type="entry name" value="Cyt-b5"/>
    <property type="match status" value="1"/>
</dbReference>
<protein>
    <submittedName>
        <fullName evidence="6">CYB5</fullName>
    </submittedName>
</protein>
<dbReference type="Gene3D" id="3.10.120.10">
    <property type="entry name" value="Cytochrome b5-like heme/steroid binding domain"/>
    <property type="match status" value="1"/>
</dbReference>
<evidence type="ECO:0000256" key="5">
    <source>
        <dbReference type="RuleBase" id="RU362121"/>
    </source>
</evidence>
<dbReference type="PROSITE" id="PS00191">
    <property type="entry name" value="CYTOCHROME_B5_1"/>
    <property type="match status" value="1"/>
</dbReference>
<gene>
    <name evidence="6" type="ORF">LSAA_890</name>
</gene>
<evidence type="ECO:0000313" key="7">
    <source>
        <dbReference type="Proteomes" id="UP000675881"/>
    </source>
</evidence>
<proteinExistence type="inferred from homology"/>
<dbReference type="OrthoDB" id="260519at2759"/>
<evidence type="ECO:0000313" key="6">
    <source>
        <dbReference type="EMBL" id="CAF2750732.1"/>
    </source>
</evidence>
<name>A0A7R8GZA4_LEPSM</name>
<dbReference type="PANTHER" id="PTHR19359">
    <property type="entry name" value="CYTOCHROME B5"/>
    <property type="match status" value="1"/>
</dbReference>
<dbReference type="PRINTS" id="PR00363">
    <property type="entry name" value="CYTOCHROMEB5"/>
</dbReference>
<comment type="similarity">
    <text evidence="4 5">Belongs to the cytochrome b5 family.</text>
</comment>
<dbReference type="Pfam" id="PF00173">
    <property type="entry name" value="Cyt-b5"/>
    <property type="match status" value="1"/>
</dbReference>
<dbReference type="GO" id="GO:0016020">
    <property type="term" value="C:membrane"/>
    <property type="evidence" value="ECO:0007669"/>
    <property type="project" value="TreeGrafter"/>
</dbReference>
<keyword evidence="3 5" id="KW-0408">Iron</keyword>
<evidence type="ECO:0000256" key="3">
    <source>
        <dbReference type="ARBA" id="ARBA00023004"/>
    </source>
</evidence>
<organism evidence="6 7">
    <name type="scientific">Lepeophtheirus salmonis</name>
    <name type="common">Salmon louse</name>
    <name type="synonym">Caligus salmonis</name>
    <dbReference type="NCBI Taxonomy" id="72036"/>
    <lineage>
        <taxon>Eukaryota</taxon>
        <taxon>Metazoa</taxon>
        <taxon>Ecdysozoa</taxon>
        <taxon>Arthropoda</taxon>
        <taxon>Crustacea</taxon>
        <taxon>Multicrustacea</taxon>
        <taxon>Hexanauplia</taxon>
        <taxon>Copepoda</taxon>
        <taxon>Siphonostomatoida</taxon>
        <taxon>Caligidae</taxon>
        <taxon>Lepeophtheirus</taxon>
    </lineage>
</organism>
<dbReference type="Proteomes" id="UP000675881">
    <property type="component" value="Chromosome 1"/>
</dbReference>
<dbReference type="AlphaFoldDB" id="A0A7R8GZA4"/>